<name>A0AAD7NIY6_9AGAR</name>
<feature type="compositionally biased region" description="Polar residues" evidence="1">
    <location>
        <begin position="222"/>
        <end position="240"/>
    </location>
</feature>
<dbReference type="Proteomes" id="UP001215280">
    <property type="component" value="Unassembled WGS sequence"/>
</dbReference>
<reference evidence="2" key="1">
    <citation type="submission" date="2023-03" db="EMBL/GenBank/DDBJ databases">
        <title>Massive genome expansion in bonnet fungi (Mycena s.s.) driven by repeated elements and novel gene families across ecological guilds.</title>
        <authorList>
            <consortium name="Lawrence Berkeley National Laboratory"/>
            <person name="Harder C.B."/>
            <person name="Miyauchi S."/>
            <person name="Viragh M."/>
            <person name="Kuo A."/>
            <person name="Thoen E."/>
            <person name="Andreopoulos B."/>
            <person name="Lu D."/>
            <person name="Skrede I."/>
            <person name="Drula E."/>
            <person name="Henrissat B."/>
            <person name="Morin E."/>
            <person name="Kohler A."/>
            <person name="Barry K."/>
            <person name="LaButti K."/>
            <person name="Morin E."/>
            <person name="Salamov A."/>
            <person name="Lipzen A."/>
            <person name="Mereny Z."/>
            <person name="Hegedus B."/>
            <person name="Baldrian P."/>
            <person name="Stursova M."/>
            <person name="Weitz H."/>
            <person name="Taylor A."/>
            <person name="Grigoriev I.V."/>
            <person name="Nagy L.G."/>
            <person name="Martin F."/>
            <person name="Kauserud H."/>
        </authorList>
    </citation>
    <scope>NUCLEOTIDE SEQUENCE</scope>
    <source>
        <strain evidence="2">CBHHK188m</strain>
    </source>
</reference>
<proteinExistence type="predicted"/>
<evidence type="ECO:0000256" key="1">
    <source>
        <dbReference type="SAM" id="MobiDB-lite"/>
    </source>
</evidence>
<organism evidence="2 3">
    <name type="scientific">Mycena maculata</name>
    <dbReference type="NCBI Taxonomy" id="230809"/>
    <lineage>
        <taxon>Eukaryota</taxon>
        <taxon>Fungi</taxon>
        <taxon>Dikarya</taxon>
        <taxon>Basidiomycota</taxon>
        <taxon>Agaricomycotina</taxon>
        <taxon>Agaricomycetes</taxon>
        <taxon>Agaricomycetidae</taxon>
        <taxon>Agaricales</taxon>
        <taxon>Marasmiineae</taxon>
        <taxon>Mycenaceae</taxon>
        <taxon>Mycena</taxon>
    </lineage>
</organism>
<gene>
    <name evidence="2" type="ORF">DFH07DRAFT_409228</name>
</gene>
<evidence type="ECO:0000313" key="2">
    <source>
        <dbReference type="EMBL" id="KAJ7762376.1"/>
    </source>
</evidence>
<dbReference type="AlphaFoldDB" id="A0AAD7NIY6"/>
<protein>
    <submittedName>
        <fullName evidence="2">Uncharacterized protein</fullName>
    </submittedName>
</protein>
<evidence type="ECO:0000313" key="3">
    <source>
        <dbReference type="Proteomes" id="UP001215280"/>
    </source>
</evidence>
<dbReference type="EMBL" id="JARJLG010000043">
    <property type="protein sequence ID" value="KAJ7762376.1"/>
    <property type="molecule type" value="Genomic_DNA"/>
</dbReference>
<comment type="caution">
    <text evidence="2">The sequence shown here is derived from an EMBL/GenBank/DDBJ whole genome shotgun (WGS) entry which is preliminary data.</text>
</comment>
<feature type="region of interest" description="Disordered" evidence="1">
    <location>
        <begin position="152"/>
        <end position="174"/>
    </location>
</feature>
<sequence>MPNPVVPRSSYAPHSEFPWATGPANTTSNLRNTSTQYYIQAFRRLVSCQAQKLTAPAATQIGYVLASSSPRQPESAIPNTGRHVSQIVDAQAPAFLPKDPPFVDCRNHSSVQSILKLSNALRRADNPRDTVFRRSRDWRLFAAGGILRSSSSPRVLHAPPTEQSPSAVPLDLISPRSPHVPVGLGRRNKFVRGKNPSPHPRCPCPLRAPVLAWSAPRPLTLAQTSDAARSSETPSPTPNAITRRRLVENPPRAPVSVVLGIRIRWAGTYCSWINGCLSRRRCSVTRLWTSDAARSNNSPSNAITLVDLSRTHLGSLVHCLS</sequence>
<feature type="region of interest" description="Disordered" evidence="1">
    <location>
        <begin position="222"/>
        <end position="241"/>
    </location>
</feature>
<feature type="region of interest" description="Disordered" evidence="1">
    <location>
        <begin position="1"/>
        <end position="30"/>
    </location>
</feature>
<keyword evidence="3" id="KW-1185">Reference proteome</keyword>
<accession>A0AAD7NIY6</accession>